<gene>
    <name evidence="2" type="ORF">CEXT_456741</name>
</gene>
<name>A0AAV4UL43_CAEEX</name>
<proteinExistence type="predicted"/>
<evidence type="ECO:0000256" key="1">
    <source>
        <dbReference type="SAM" id="MobiDB-lite"/>
    </source>
</evidence>
<protein>
    <submittedName>
        <fullName evidence="2">Uncharacterized protein</fullName>
    </submittedName>
</protein>
<accession>A0AAV4UL43</accession>
<evidence type="ECO:0000313" key="3">
    <source>
        <dbReference type="Proteomes" id="UP001054945"/>
    </source>
</evidence>
<sequence>MRLPKRGCILLKSQNKKKRIYQKKVPNTHSKQTIGRRSSENLFSPGTTTWGGKECSDTFRQGSGRISPSFVFVGS</sequence>
<feature type="region of interest" description="Disordered" evidence="1">
    <location>
        <begin position="25"/>
        <end position="47"/>
    </location>
</feature>
<reference evidence="2 3" key="1">
    <citation type="submission" date="2021-06" db="EMBL/GenBank/DDBJ databases">
        <title>Caerostris extrusa draft genome.</title>
        <authorList>
            <person name="Kono N."/>
            <person name="Arakawa K."/>
        </authorList>
    </citation>
    <scope>NUCLEOTIDE SEQUENCE [LARGE SCALE GENOMIC DNA]</scope>
</reference>
<keyword evidence="3" id="KW-1185">Reference proteome</keyword>
<dbReference type="AlphaFoldDB" id="A0AAV4UL43"/>
<comment type="caution">
    <text evidence="2">The sequence shown here is derived from an EMBL/GenBank/DDBJ whole genome shotgun (WGS) entry which is preliminary data.</text>
</comment>
<organism evidence="2 3">
    <name type="scientific">Caerostris extrusa</name>
    <name type="common">Bark spider</name>
    <name type="synonym">Caerostris bankana</name>
    <dbReference type="NCBI Taxonomy" id="172846"/>
    <lineage>
        <taxon>Eukaryota</taxon>
        <taxon>Metazoa</taxon>
        <taxon>Ecdysozoa</taxon>
        <taxon>Arthropoda</taxon>
        <taxon>Chelicerata</taxon>
        <taxon>Arachnida</taxon>
        <taxon>Araneae</taxon>
        <taxon>Araneomorphae</taxon>
        <taxon>Entelegynae</taxon>
        <taxon>Araneoidea</taxon>
        <taxon>Araneidae</taxon>
        <taxon>Caerostris</taxon>
    </lineage>
</organism>
<evidence type="ECO:0000313" key="2">
    <source>
        <dbReference type="EMBL" id="GIY58452.1"/>
    </source>
</evidence>
<dbReference type="Proteomes" id="UP001054945">
    <property type="component" value="Unassembled WGS sequence"/>
</dbReference>
<dbReference type="EMBL" id="BPLR01013061">
    <property type="protein sequence ID" value="GIY58452.1"/>
    <property type="molecule type" value="Genomic_DNA"/>
</dbReference>